<evidence type="ECO:0000256" key="2">
    <source>
        <dbReference type="PROSITE-ProRule" id="PRU00703"/>
    </source>
</evidence>
<keyword evidence="1 2" id="KW-0129">CBS domain</keyword>
<dbReference type="KEGG" id="ifn:GM661_00870"/>
<evidence type="ECO:0000259" key="3">
    <source>
        <dbReference type="PROSITE" id="PS51371"/>
    </source>
</evidence>
<keyword evidence="5" id="KW-1185">Reference proteome</keyword>
<evidence type="ECO:0000313" key="5">
    <source>
        <dbReference type="Proteomes" id="UP000665020"/>
    </source>
</evidence>
<evidence type="ECO:0000256" key="1">
    <source>
        <dbReference type="ARBA" id="ARBA00023122"/>
    </source>
</evidence>
<accession>A0A8A7K4H5</accession>
<evidence type="ECO:0000313" key="4">
    <source>
        <dbReference type="EMBL" id="QTL96623.1"/>
    </source>
</evidence>
<dbReference type="Proteomes" id="UP000665020">
    <property type="component" value="Chromosome"/>
</dbReference>
<dbReference type="InterPro" id="IPR046342">
    <property type="entry name" value="CBS_dom_sf"/>
</dbReference>
<dbReference type="InterPro" id="IPR051257">
    <property type="entry name" value="Diverse_CBS-Domain"/>
</dbReference>
<dbReference type="CDD" id="cd02205">
    <property type="entry name" value="CBS_pair_SF"/>
    <property type="match status" value="1"/>
</dbReference>
<dbReference type="PANTHER" id="PTHR43080:SF2">
    <property type="entry name" value="CBS DOMAIN-CONTAINING PROTEIN"/>
    <property type="match status" value="1"/>
</dbReference>
<dbReference type="InterPro" id="IPR000644">
    <property type="entry name" value="CBS_dom"/>
</dbReference>
<sequence>MGIVKDYMMRTLVSVCEDDQIKEAIRIMYKAEMSVLPVVNAENKFLGTIYSENILKNILPEKYGYLVNNHLLYGVNQAAENLIEVKERGVKEYMSTRTSVVMENDKMYKIADVMLDNKESILFVVNESGNLRGYISRADLLYYLLKVCNKQDE</sequence>
<dbReference type="PANTHER" id="PTHR43080">
    <property type="entry name" value="CBS DOMAIN-CONTAINING PROTEIN CBSX3, MITOCHONDRIAL"/>
    <property type="match status" value="1"/>
</dbReference>
<dbReference type="RefSeq" id="WP_230868338.1">
    <property type="nucleotide sequence ID" value="NZ_CP046640.1"/>
</dbReference>
<dbReference type="SMART" id="SM00116">
    <property type="entry name" value="CBS"/>
    <property type="match status" value="2"/>
</dbReference>
<dbReference type="AlphaFoldDB" id="A0A8A7K4H5"/>
<dbReference type="Gene3D" id="3.10.580.10">
    <property type="entry name" value="CBS-domain"/>
    <property type="match status" value="1"/>
</dbReference>
<protein>
    <submittedName>
        <fullName evidence="4">CBS domain-containing protein</fullName>
    </submittedName>
</protein>
<gene>
    <name evidence="4" type="ORF">GM661_00870</name>
</gene>
<dbReference type="SUPFAM" id="SSF54631">
    <property type="entry name" value="CBS-domain pair"/>
    <property type="match status" value="1"/>
</dbReference>
<reference evidence="4" key="1">
    <citation type="submission" date="2019-12" db="EMBL/GenBank/DDBJ databases">
        <authorList>
            <person name="zhang j."/>
            <person name="sun C.M."/>
        </authorList>
    </citation>
    <scope>NUCLEOTIDE SEQUENCE</scope>
    <source>
        <strain evidence="4">NS-1</strain>
    </source>
</reference>
<feature type="domain" description="CBS" evidence="3">
    <location>
        <begin position="8"/>
        <end position="66"/>
    </location>
</feature>
<dbReference type="EMBL" id="CP046640">
    <property type="protein sequence ID" value="QTL96623.1"/>
    <property type="molecule type" value="Genomic_DNA"/>
</dbReference>
<dbReference type="PROSITE" id="PS51371">
    <property type="entry name" value="CBS"/>
    <property type="match status" value="2"/>
</dbReference>
<name>A0A8A7K4H5_9FIRM</name>
<dbReference type="Pfam" id="PF00571">
    <property type="entry name" value="CBS"/>
    <property type="match status" value="2"/>
</dbReference>
<organism evidence="4 5">
    <name type="scientific">Iocasia fonsfrigidae</name>
    <dbReference type="NCBI Taxonomy" id="2682810"/>
    <lineage>
        <taxon>Bacteria</taxon>
        <taxon>Bacillati</taxon>
        <taxon>Bacillota</taxon>
        <taxon>Clostridia</taxon>
        <taxon>Halanaerobiales</taxon>
        <taxon>Halanaerobiaceae</taxon>
        <taxon>Iocasia</taxon>
    </lineage>
</organism>
<proteinExistence type="predicted"/>
<feature type="domain" description="CBS" evidence="3">
    <location>
        <begin position="94"/>
        <end position="153"/>
    </location>
</feature>